<evidence type="ECO:0000313" key="3">
    <source>
        <dbReference type="Proteomes" id="UP000037035"/>
    </source>
</evidence>
<organism evidence="2 3">
    <name type="scientific">Puccinia sorghi</name>
    <dbReference type="NCBI Taxonomy" id="27349"/>
    <lineage>
        <taxon>Eukaryota</taxon>
        <taxon>Fungi</taxon>
        <taxon>Dikarya</taxon>
        <taxon>Basidiomycota</taxon>
        <taxon>Pucciniomycotina</taxon>
        <taxon>Pucciniomycetes</taxon>
        <taxon>Pucciniales</taxon>
        <taxon>Pucciniaceae</taxon>
        <taxon>Puccinia</taxon>
    </lineage>
</organism>
<feature type="compositionally biased region" description="Polar residues" evidence="1">
    <location>
        <begin position="17"/>
        <end position="33"/>
    </location>
</feature>
<feature type="compositionally biased region" description="Low complexity" evidence="1">
    <location>
        <begin position="64"/>
        <end position="75"/>
    </location>
</feature>
<reference evidence="2 3" key="1">
    <citation type="submission" date="2015-08" db="EMBL/GenBank/DDBJ databases">
        <title>Next Generation Sequencing and Analysis of the Genome of Puccinia sorghi L Schw, the Causal Agent of Maize Common Rust.</title>
        <authorList>
            <person name="Rochi L."/>
            <person name="Burguener G."/>
            <person name="Darino M."/>
            <person name="Turjanski A."/>
            <person name="Kreff E."/>
            <person name="Dieguez M.J."/>
            <person name="Sacco F."/>
        </authorList>
    </citation>
    <scope>NUCLEOTIDE SEQUENCE [LARGE SCALE GENOMIC DNA]</scope>
    <source>
        <strain evidence="2 3">RO10H11247</strain>
    </source>
</reference>
<feature type="region of interest" description="Disordered" evidence="1">
    <location>
        <begin position="110"/>
        <end position="249"/>
    </location>
</feature>
<sequence length="283" mass="29970">MSKAAMLRLGLPWTPPVRTTASRNSTPSNNTPVKSPIAPVASLNPPSVQPRPTKASALRTGVGPSVSPPSHAAAPQPRPKRTESEIFENTPGHGFRRANLQTNIASIATPKTLPRPNKASALRGAGISTPPSTSSNVHNGLKPSGQSGYRRSVDYQGVPGHKRAEKVQVEATRRPEIEPRMTKASLLRMGGSSNGAKPVVGQPSSRPHGRLLVASKSRQSSQRQSSHGSVDAAYTSDPSDDPDEILALDKHAATLPIDLHHIPRNPAKPPTNDDFGCAIIHHA</sequence>
<dbReference type="OrthoDB" id="2507648at2759"/>
<accession>A0A0L6UR40</accession>
<keyword evidence="3" id="KW-1185">Reference proteome</keyword>
<dbReference type="EMBL" id="LAVV01009213">
    <property type="protein sequence ID" value="KNZ51001.1"/>
    <property type="molecule type" value="Genomic_DNA"/>
</dbReference>
<gene>
    <name evidence="2" type="ORF">VP01_413g5</name>
</gene>
<evidence type="ECO:0000256" key="1">
    <source>
        <dbReference type="SAM" id="MobiDB-lite"/>
    </source>
</evidence>
<evidence type="ECO:0000313" key="2">
    <source>
        <dbReference type="EMBL" id="KNZ51001.1"/>
    </source>
</evidence>
<dbReference type="AlphaFoldDB" id="A0A0L6UR40"/>
<comment type="caution">
    <text evidence="2">The sequence shown here is derived from an EMBL/GenBank/DDBJ whole genome shotgun (WGS) entry which is preliminary data.</text>
</comment>
<dbReference type="STRING" id="27349.A0A0L6UR40"/>
<feature type="region of interest" description="Disordered" evidence="1">
    <location>
        <begin position="1"/>
        <end position="95"/>
    </location>
</feature>
<feature type="compositionally biased region" description="Low complexity" evidence="1">
    <location>
        <begin position="215"/>
        <end position="226"/>
    </location>
</feature>
<proteinExistence type="predicted"/>
<dbReference type="VEuPathDB" id="FungiDB:VP01_413g5"/>
<dbReference type="Proteomes" id="UP000037035">
    <property type="component" value="Unassembled WGS sequence"/>
</dbReference>
<protein>
    <submittedName>
        <fullName evidence="2">Uncharacterized protein</fullName>
    </submittedName>
</protein>
<name>A0A0L6UR40_9BASI</name>
<feature type="compositionally biased region" description="Polar residues" evidence="1">
    <location>
        <begin position="129"/>
        <end position="149"/>
    </location>
</feature>
<feature type="compositionally biased region" description="Basic and acidic residues" evidence="1">
    <location>
        <begin position="165"/>
        <end position="181"/>
    </location>
</feature>